<keyword evidence="3" id="KW-1185">Reference proteome</keyword>
<gene>
    <name evidence="2" type="ORF">IC229_02995</name>
</gene>
<feature type="domain" description="Sulfatase N-terminal" evidence="1">
    <location>
        <begin position="57"/>
        <end position="386"/>
    </location>
</feature>
<dbReference type="PANTHER" id="PTHR43108">
    <property type="entry name" value="N-ACETYLGLUCOSAMINE-6-SULFATASE FAMILY MEMBER"/>
    <property type="match status" value="1"/>
</dbReference>
<reference evidence="2" key="1">
    <citation type="submission" date="2020-09" db="EMBL/GenBank/DDBJ databases">
        <authorList>
            <person name="Kim M.K."/>
        </authorList>
    </citation>
    <scope>NUCLEOTIDE SEQUENCE</scope>
    <source>
        <strain evidence="2">BT702</strain>
    </source>
</reference>
<dbReference type="CDD" id="cd16031">
    <property type="entry name" value="G6S_like"/>
    <property type="match status" value="1"/>
</dbReference>
<sequence>MSAKTSNKHLTTHDLGSSLAQTKHYVVKRFVTLLLVVVAATALRPLSVEPTAQATPPNIIFLLADDQRWDALGVAGNSVIKTPNIDKLAREGFYFQRSYVTTPICAVSRASILSGQYARRHGIVDFAKPFSDSALAQTYPLVLRKQGYRTGFIGKYGVGDEMPENQYDYWKGFKGQGQYAAKDAQGKPIHLTDLMGLQMDEFLTNNPKGKPFCLSVSFKAPHAQDGAKIEFPYADRFDELYKNQTLKRPAASADKYYQQFPDWFRHNDQNESRIRWSRRYANDSLFQQITKSYFRLITGIDDVVGNLRKSLQERGLADNTIIVYTSDNGFYLGEYGFADKWYGHELSLRVPLIIYDPRRPNWHGRTTNQYTLNIDLAPTLLTLAGAPIPKRMQGRSLTALMDNRDGGDAASRLAKSPWRTEFFFEHLVNLPTVFIPQTEGVLSQDRKYVHYFNLRESADSYEEVYNLKTDPQELTNLATLPQGKSLKNTLLPTFNRLKAAAQ</sequence>
<organism evidence="2 3">
    <name type="scientific">Spirosoma profusum</name>
    <dbReference type="NCBI Taxonomy" id="2771354"/>
    <lineage>
        <taxon>Bacteria</taxon>
        <taxon>Pseudomonadati</taxon>
        <taxon>Bacteroidota</taxon>
        <taxon>Cytophagia</taxon>
        <taxon>Cytophagales</taxon>
        <taxon>Cytophagaceae</taxon>
        <taxon>Spirosoma</taxon>
    </lineage>
</organism>
<dbReference type="SUPFAM" id="SSF53649">
    <property type="entry name" value="Alkaline phosphatase-like"/>
    <property type="match status" value="1"/>
</dbReference>
<evidence type="ECO:0000313" key="2">
    <source>
        <dbReference type="EMBL" id="MBD2699588.1"/>
    </source>
</evidence>
<dbReference type="InterPro" id="IPR000917">
    <property type="entry name" value="Sulfatase_N"/>
</dbReference>
<dbReference type="Gene3D" id="3.40.720.10">
    <property type="entry name" value="Alkaline Phosphatase, subunit A"/>
    <property type="match status" value="1"/>
</dbReference>
<comment type="caution">
    <text evidence="2">The sequence shown here is derived from an EMBL/GenBank/DDBJ whole genome shotgun (WGS) entry which is preliminary data.</text>
</comment>
<dbReference type="EMBL" id="JACWZY010000002">
    <property type="protein sequence ID" value="MBD2699588.1"/>
    <property type="molecule type" value="Genomic_DNA"/>
</dbReference>
<protein>
    <submittedName>
        <fullName evidence="2">Sulfatase</fullName>
    </submittedName>
</protein>
<dbReference type="PANTHER" id="PTHR43108:SF6">
    <property type="entry name" value="N-SULPHOGLUCOSAMINE SULPHOHYDROLASE"/>
    <property type="match status" value="1"/>
</dbReference>
<dbReference type="InterPro" id="IPR017850">
    <property type="entry name" value="Alkaline_phosphatase_core_sf"/>
</dbReference>
<dbReference type="Proteomes" id="UP000598820">
    <property type="component" value="Unassembled WGS sequence"/>
</dbReference>
<accession>A0A926XXH9</accession>
<proteinExistence type="predicted"/>
<name>A0A926XXH9_9BACT</name>
<evidence type="ECO:0000313" key="3">
    <source>
        <dbReference type="Proteomes" id="UP000598820"/>
    </source>
</evidence>
<dbReference type="AlphaFoldDB" id="A0A926XXH9"/>
<dbReference type="Pfam" id="PF00884">
    <property type="entry name" value="Sulfatase"/>
    <property type="match status" value="1"/>
</dbReference>
<evidence type="ECO:0000259" key="1">
    <source>
        <dbReference type="Pfam" id="PF00884"/>
    </source>
</evidence>